<feature type="non-terminal residue" evidence="1">
    <location>
        <position position="1"/>
    </location>
</feature>
<protein>
    <submittedName>
        <fullName evidence="1">Uncharacterized protein</fullName>
    </submittedName>
</protein>
<reference evidence="1 2" key="1">
    <citation type="journal article" date="2021" name="Nat. Plants">
        <title>The Taxus genome provides insights into paclitaxel biosynthesis.</title>
        <authorList>
            <person name="Xiong X."/>
            <person name="Gou J."/>
            <person name="Liao Q."/>
            <person name="Li Y."/>
            <person name="Zhou Q."/>
            <person name="Bi G."/>
            <person name="Li C."/>
            <person name="Du R."/>
            <person name="Wang X."/>
            <person name="Sun T."/>
            <person name="Guo L."/>
            <person name="Liang H."/>
            <person name="Lu P."/>
            <person name="Wu Y."/>
            <person name="Zhang Z."/>
            <person name="Ro D.K."/>
            <person name="Shang Y."/>
            <person name="Huang S."/>
            <person name="Yan J."/>
        </authorList>
    </citation>
    <scope>NUCLEOTIDE SEQUENCE [LARGE SCALE GENOMIC DNA]</scope>
    <source>
        <strain evidence="1">Ta-2019</strain>
    </source>
</reference>
<sequence length="114" mass="11982">MSSPYALQQQQMAAYLAQQQSMLMAATALPSKQTSLFQTQHQQLLNNNATLPGNSLGVTTEQAWKNVNSQFPGMLIPGIVNNLGTQSGLQPSSQAGGFVQSSLSLPQVSMGASG</sequence>
<gene>
    <name evidence="1" type="ORF">KI387_019681</name>
</gene>
<organism evidence="1 2">
    <name type="scientific">Taxus chinensis</name>
    <name type="common">Chinese yew</name>
    <name type="synonym">Taxus wallichiana var. chinensis</name>
    <dbReference type="NCBI Taxonomy" id="29808"/>
    <lineage>
        <taxon>Eukaryota</taxon>
        <taxon>Viridiplantae</taxon>
        <taxon>Streptophyta</taxon>
        <taxon>Embryophyta</taxon>
        <taxon>Tracheophyta</taxon>
        <taxon>Spermatophyta</taxon>
        <taxon>Pinopsida</taxon>
        <taxon>Pinidae</taxon>
        <taxon>Conifers II</taxon>
        <taxon>Cupressales</taxon>
        <taxon>Taxaceae</taxon>
        <taxon>Taxus</taxon>
    </lineage>
</organism>
<dbReference type="Proteomes" id="UP000824469">
    <property type="component" value="Unassembled WGS sequence"/>
</dbReference>
<dbReference type="OMA" id="IPGFAMT"/>
<dbReference type="AlphaFoldDB" id="A0AA38G8D4"/>
<comment type="caution">
    <text evidence="1">The sequence shown here is derived from an EMBL/GenBank/DDBJ whole genome shotgun (WGS) entry which is preliminary data.</text>
</comment>
<accession>A0AA38G8D4</accession>
<proteinExistence type="predicted"/>
<evidence type="ECO:0000313" key="1">
    <source>
        <dbReference type="EMBL" id="KAH9317912.1"/>
    </source>
</evidence>
<evidence type="ECO:0000313" key="2">
    <source>
        <dbReference type="Proteomes" id="UP000824469"/>
    </source>
</evidence>
<dbReference type="EMBL" id="JAHRHJ020000004">
    <property type="protein sequence ID" value="KAH9317912.1"/>
    <property type="molecule type" value="Genomic_DNA"/>
</dbReference>
<name>A0AA38G8D4_TAXCH</name>
<keyword evidence="2" id="KW-1185">Reference proteome</keyword>